<dbReference type="Proteomes" id="UP000076925">
    <property type="component" value="Unassembled WGS sequence"/>
</dbReference>
<evidence type="ECO:0000313" key="1">
    <source>
        <dbReference type="EMBL" id="KYC43630.1"/>
    </source>
</evidence>
<name>A0A139XG14_9CYAN</name>
<organism evidence="1 2">
    <name type="scientific">Scytonema hofmannii PCC 7110</name>
    <dbReference type="NCBI Taxonomy" id="128403"/>
    <lineage>
        <taxon>Bacteria</taxon>
        <taxon>Bacillati</taxon>
        <taxon>Cyanobacteriota</taxon>
        <taxon>Cyanophyceae</taxon>
        <taxon>Nostocales</taxon>
        <taxon>Scytonemataceae</taxon>
        <taxon>Scytonema</taxon>
    </lineage>
</organism>
<dbReference type="InterPro" id="IPR009241">
    <property type="entry name" value="HigB-like"/>
</dbReference>
<dbReference type="RefSeq" id="WP_017742252.1">
    <property type="nucleotide sequence ID" value="NZ_KQ976354.1"/>
</dbReference>
<evidence type="ECO:0008006" key="3">
    <source>
        <dbReference type="Google" id="ProtNLM"/>
    </source>
</evidence>
<gene>
    <name evidence="1" type="ORF">WA1_00195</name>
</gene>
<proteinExistence type="predicted"/>
<dbReference type="Pfam" id="PF05973">
    <property type="entry name" value="Gp49"/>
    <property type="match status" value="1"/>
</dbReference>
<dbReference type="OrthoDB" id="573082at2"/>
<dbReference type="EMBL" id="ANNX02000012">
    <property type="protein sequence ID" value="KYC43630.1"/>
    <property type="molecule type" value="Genomic_DNA"/>
</dbReference>
<protein>
    <recommendedName>
        <fullName evidence="3">Addiction module toxin RelE</fullName>
    </recommendedName>
</protein>
<dbReference type="AlphaFoldDB" id="A0A139XG14"/>
<sequence>MAEKRVPASFYQNENGVEPVRDWLKGLDADERRLIGIDIKTVEYGFPIGMPTCRLMGDGLYEVRTNLPQGRKARVLFCIHEGNMVLLHGFIKKTQKTPKKDLDLARERKQQVEAIG</sequence>
<accession>A0A139XG14</accession>
<dbReference type="STRING" id="128403.WA1_00195"/>
<reference evidence="1 2" key="1">
    <citation type="journal article" date="2013" name="Genome Biol. Evol.">
        <title>Genomes of Stigonematalean cyanobacteria (subsection V) and the evolution of oxygenic photosynthesis from prokaryotes to plastids.</title>
        <authorList>
            <person name="Dagan T."/>
            <person name="Roettger M."/>
            <person name="Stucken K."/>
            <person name="Landan G."/>
            <person name="Koch R."/>
            <person name="Major P."/>
            <person name="Gould S.B."/>
            <person name="Goremykin V.V."/>
            <person name="Rippka R."/>
            <person name="Tandeau de Marsac N."/>
            <person name="Gugger M."/>
            <person name="Lockhart P.J."/>
            <person name="Allen J.F."/>
            <person name="Brune I."/>
            <person name="Maus I."/>
            <person name="Puhler A."/>
            <person name="Martin W.F."/>
        </authorList>
    </citation>
    <scope>NUCLEOTIDE SEQUENCE [LARGE SCALE GENOMIC DNA]</scope>
    <source>
        <strain evidence="1 2">PCC 7110</strain>
    </source>
</reference>
<keyword evidence="2" id="KW-1185">Reference proteome</keyword>
<comment type="caution">
    <text evidence="1">The sequence shown here is derived from an EMBL/GenBank/DDBJ whole genome shotgun (WGS) entry which is preliminary data.</text>
</comment>
<evidence type="ECO:0000313" key="2">
    <source>
        <dbReference type="Proteomes" id="UP000076925"/>
    </source>
</evidence>